<reference evidence="1 2" key="1">
    <citation type="submission" date="2019-02" db="EMBL/GenBank/DDBJ databases">
        <title>Deep-cultivation of Planctomycetes and their phenomic and genomic characterization uncovers novel biology.</title>
        <authorList>
            <person name="Wiegand S."/>
            <person name="Jogler M."/>
            <person name="Boedeker C."/>
            <person name="Pinto D."/>
            <person name="Vollmers J."/>
            <person name="Rivas-Marin E."/>
            <person name="Kohn T."/>
            <person name="Peeters S.H."/>
            <person name="Heuer A."/>
            <person name="Rast P."/>
            <person name="Oberbeckmann S."/>
            <person name="Bunk B."/>
            <person name="Jeske O."/>
            <person name="Meyerdierks A."/>
            <person name="Storesund J.E."/>
            <person name="Kallscheuer N."/>
            <person name="Luecker S."/>
            <person name="Lage O.M."/>
            <person name="Pohl T."/>
            <person name="Merkel B.J."/>
            <person name="Hornburger P."/>
            <person name="Mueller R.-W."/>
            <person name="Bruemmer F."/>
            <person name="Labrenz M."/>
            <person name="Spormann A.M."/>
            <person name="Op Den Camp H."/>
            <person name="Overmann J."/>
            <person name="Amann R."/>
            <person name="Jetten M.S.M."/>
            <person name="Mascher T."/>
            <person name="Medema M.H."/>
            <person name="Devos D.P."/>
            <person name="Kaster A.-K."/>
            <person name="Ovreas L."/>
            <person name="Rohde M."/>
            <person name="Galperin M.Y."/>
            <person name="Jogler C."/>
        </authorList>
    </citation>
    <scope>NUCLEOTIDE SEQUENCE [LARGE SCALE GENOMIC DNA]</scope>
    <source>
        <strain evidence="1 2">Enr8</strain>
    </source>
</reference>
<evidence type="ECO:0000313" key="1">
    <source>
        <dbReference type="EMBL" id="TWT34763.1"/>
    </source>
</evidence>
<comment type="caution">
    <text evidence="1">The sequence shown here is derived from an EMBL/GenBank/DDBJ whole genome shotgun (WGS) entry which is preliminary data.</text>
</comment>
<dbReference type="EMBL" id="SJPF01000002">
    <property type="protein sequence ID" value="TWT34763.1"/>
    <property type="molecule type" value="Genomic_DNA"/>
</dbReference>
<evidence type="ECO:0000313" key="2">
    <source>
        <dbReference type="Proteomes" id="UP000318878"/>
    </source>
</evidence>
<dbReference type="OrthoDB" id="291564at2"/>
<dbReference type="RefSeq" id="WP_146431289.1">
    <property type="nucleotide sequence ID" value="NZ_SJPF01000002.1"/>
</dbReference>
<protein>
    <submittedName>
        <fullName evidence="1">Uncharacterized protein</fullName>
    </submittedName>
</protein>
<dbReference type="AlphaFoldDB" id="A0A5C5V9Y4"/>
<gene>
    <name evidence="1" type="ORF">Enr8_21770</name>
</gene>
<proteinExistence type="predicted"/>
<keyword evidence="2" id="KW-1185">Reference proteome</keyword>
<dbReference type="Proteomes" id="UP000318878">
    <property type="component" value="Unassembled WGS sequence"/>
</dbReference>
<organism evidence="1 2">
    <name type="scientific">Blastopirellula retiformator</name>
    <dbReference type="NCBI Taxonomy" id="2527970"/>
    <lineage>
        <taxon>Bacteria</taxon>
        <taxon>Pseudomonadati</taxon>
        <taxon>Planctomycetota</taxon>
        <taxon>Planctomycetia</taxon>
        <taxon>Pirellulales</taxon>
        <taxon>Pirellulaceae</taxon>
        <taxon>Blastopirellula</taxon>
    </lineage>
</organism>
<accession>A0A5C5V9Y4</accession>
<sequence length="132" mass="14747">MIRVDSPPVQTAFALALLAALPFGCRPSAEPPSLNVEAVAADQFDADSATWSKQAEVTPADQKLLGRFFQSHPAWTDSTELEGTPVVYTHEDRRRFYWIRPAQDEPIWTCIHFEKKRFRVSHGAGPLDSAAH</sequence>
<name>A0A5C5V9Y4_9BACT</name>